<sequence>MTAATAPPAGVVPPAPGPTRLRGDIEGLRAIAVLMVLAYHVGLPGSGGGFAGVDVFFVISGYLITSQLVREARRDGRISLPRFYARRARRLLPAASLVLVVTTLAGWLLLPRGRHADLGTEVLAATGYVVNWLLAWREVDYLAEDQNPSLVQHYWSLSVEEQFYVVWPLLIIAVLWLVRRHRLRLLPLLTLTLTVVVLASFSWSVLRTAASPGEAYFATTTRVWQLGVGALLVLLTARLERLPQAARTVLAAAGVAGIVLTLVTVDAATPWPGAAAALPTLATAAVIAAGLHPGGSPVGRLLGVAPLRVVGGLSYGLYLWHWPLLQLLAERVPEAGLAVRVGVALLAVLLSWLTLHLVENPLRYSPALTRSPRPALLAGAAAMATSAALAGALVASAPSLEEPDAGATQGSVGALALVAPGSRDTQDLELVDDPGAVTGGVERLVPDPAVADEDISLAYRAGCQVSTSGTELPDAQDCTFGDPDGDVEVAVVGDSKMEQWSSALHAIGVQEGWRVRFYTKSACGFVAQGRSPECHDYNRMLSQHLGEAGNAPDLVLTSVGQGYPAELAGSMVDLLQPATDRGARVVLVADTPLPEPRGVAEGVSSFECLDQHREDITPCWSPAAPASGTRLLTEVAGRLDAPLVELLPWVCPAPERLDGCAPVVGGVVVNRQGSHLTATYVRSLTPVLHHELTRLGVTTTPAAQISWELPQDPAPGR</sequence>
<feature type="transmembrane region" description="Helical" evidence="1">
    <location>
        <begin position="271"/>
        <end position="291"/>
    </location>
</feature>
<dbReference type="GO" id="GO:0009103">
    <property type="term" value="P:lipopolysaccharide biosynthetic process"/>
    <property type="evidence" value="ECO:0007669"/>
    <property type="project" value="TreeGrafter"/>
</dbReference>
<dbReference type="PANTHER" id="PTHR23028">
    <property type="entry name" value="ACETYLTRANSFERASE"/>
    <property type="match status" value="1"/>
</dbReference>
<keyword evidence="1" id="KW-0812">Transmembrane</keyword>
<evidence type="ECO:0000259" key="2">
    <source>
        <dbReference type="Pfam" id="PF01757"/>
    </source>
</evidence>
<feature type="transmembrane region" description="Helical" evidence="1">
    <location>
        <begin position="248"/>
        <end position="265"/>
    </location>
</feature>
<evidence type="ECO:0000313" key="4">
    <source>
        <dbReference type="EMBL" id="KUG52504.1"/>
    </source>
</evidence>
<evidence type="ECO:0000313" key="5">
    <source>
        <dbReference type="Proteomes" id="UP000054837"/>
    </source>
</evidence>
<dbReference type="OrthoDB" id="3404679at2"/>
<dbReference type="Pfam" id="PF19040">
    <property type="entry name" value="SGNH"/>
    <property type="match status" value="1"/>
</dbReference>
<evidence type="ECO:0008006" key="6">
    <source>
        <dbReference type="Google" id="ProtNLM"/>
    </source>
</evidence>
<dbReference type="InterPro" id="IPR043968">
    <property type="entry name" value="SGNH"/>
</dbReference>
<dbReference type="InterPro" id="IPR050879">
    <property type="entry name" value="Acyltransferase_3"/>
</dbReference>
<evidence type="ECO:0000259" key="3">
    <source>
        <dbReference type="Pfam" id="PF19040"/>
    </source>
</evidence>
<feature type="transmembrane region" description="Helical" evidence="1">
    <location>
        <begin position="185"/>
        <end position="203"/>
    </location>
</feature>
<reference evidence="4 5" key="1">
    <citation type="submission" date="2015-12" db="EMBL/GenBank/DDBJ databases">
        <title>Serinicoccus chungangenesis strain CD08_5 genome sequencing and assembly.</title>
        <authorList>
            <person name="Chander A.M."/>
            <person name="Kaur G."/>
            <person name="Nair G.R."/>
            <person name="Dhawan D.K."/>
            <person name="Kochhar R.K."/>
            <person name="Mayilraj S."/>
            <person name="Bhadada S.K."/>
        </authorList>
    </citation>
    <scope>NUCLEOTIDE SEQUENCE [LARGE SCALE GENOMIC DNA]</scope>
    <source>
        <strain evidence="4 5">CD08_5</strain>
    </source>
</reference>
<keyword evidence="1" id="KW-0472">Membrane</keyword>
<dbReference type="GO" id="GO:0016747">
    <property type="term" value="F:acyltransferase activity, transferring groups other than amino-acyl groups"/>
    <property type="evidence" value="ECO:0007669"/>
    <property type="project" value="InterPro"/>
</dbReference>
<feature type="transmembrane region" description="Helical" evidence="1">
    <location>
        <begin position="162"/>
        <end position="178"/>
    </location>
</feature>
<feature type="transmembrane region" description="Helical" evidence="1">
    <location>
        <begin position="215"/>
        <end position="236"/>
    </location>
</feature>
<dbReference type="InterPro" id="IPR002656">
    <property type="entry name" value="Acyl_transf_3_dom"/>
</dbReference>
<comment type="caution">
    <text evidence="4">The sequence shown here is derived from an EMBL/GenBank/DDBJ whole genome shotgun (WGS) entry which is preliminary data.</text>
</comment>
<gene>
    <name evidence="4" type="ORF">AVL62_14365</name>
</gene>
<feature type="transmembrane region" description="Helical" evidence="1">
    <location>
        <begin position="337"/>
        <end position="355"/>
    </location>
</feature>
<feature type="domain" description="Acyltransferase 3" evidence="2">
    <location>
        <begin position="24"/>
        <end position="355"/>
    </location>
</feature>
<dbReference type="GO" id="GO:0016020">
    <property type="term" value="C:membrane"/>
    <property type="evidence" value="ECO:0007669"/>
    <property type="project" value="TreeGrafter"/>
</dbReference>
<dbReference type="STRING" id="767452.AVL62_14365"/>
<feature type="transmembrane region" description="Helical" evidence="1">
    <location>
        <begin position="90"/>
        <end position="110"/>
    </location>
</feature>
<dbReference type="PANTHER" id="PTHR23028:SF53">
    <property type="entry name" value="ACYL_TRANSF_3 DOMAIN-CONTAINING PROTEIN"/>
    <property type="match status" value="1"/>
</dbReference>
<feature type="transmembrane region" description="Helical" evidence="1">
    <location>
        <begin position="375"/>
        <end position="395"/>
    </location>
</feature>
<dbReference type="AlphaFoldDB" id="A0A0W8I3L8"/>
<dbReference type="Pfam" id="PF01757">
    <property type="entry name" value="Acyl_transf_3"/>
    <property type="match status" value="1"/>
</dbReference>
<feature type="transmembrane region" description="Helical" evidence="1">
    <location>
        <begin position="49"/>
        <end position="69"/>
    </location>
</feature>
<dbReference type="Proteomes" id="UP000054837">
    <property type="component" value="Unassembled WGS sequence"/>
</dbReference>
<evidence type="ECO:0000256" key="1">
    <source>
        <dbReference type="SAM" id="Phobius"/>
    </source>
</evidence>
<feature type="transmembrane region" description="Helical" evidence="1">
    <location>
        <begin position="298"/>
        <end position="317"/>
    </location>
</feature>
<keyword evidence="1" id="KW-1133">Transmembrane helix</keyword>
<keyword evidence="5" id="KW-1185">Reference proteome</keyword>
<name>A0A0W8I3L8_9MICO</name>
<feature type="domain" description="SGNH" evidence="3">
    <location>
        <begin position="472"/>
        <end position="688"/>
    </location>
</feature>
<protein>
    <recommendedName>
        <fullName evidence="6">Acyltransferase</fullName>
    </recommendedName>
</protein>
<accession>A0A0W8I3L8</accession>
<proteinExistence type="predicted"/>
<dbReference type="RefSeq" id="WP_058892040.1">
    <property type="nucleotide sequence ID" value="NZ_LQBL01000030.1"/>
</dbReference>
<dbReference type="EMBL" id="LQBL01000030">
    <property type="protein sequence ID" value="KUG52504.1"/>
    <property type="molecule type" value="Genomic_DNA"/>
</dbReference>
<organism evidence="4 5">
    <name type="scientific">Serinicoccus chungangensis</name>
    <dbReference type="NCBI Taxonomy" id="767452"/>
    <lineage>
        <taxon>Bacteria</taxon>
        <taxon>Bacillati</taxon>
        <taxon>Actinomycetota</taxon>
        <taxon>Actinomycetes</taxon>
        <taxon>Micrococcales</taxon>
        <taxon>Ornithinimicrobiaceae</taxon>
        <taxon>Serinicoccus</taxon>
    </lineage>
</organism>